<dbReference type="Pfam" id="PF01266">
    <property type="entry name" value="DAO"/>
    <property type="match status" value="1"/>
</dbReference>
<dbReference type="Proteomes" id="UP001499910">
    <property type="component" value="Unassembled WGS sequence"/>
</dbReference>
<dbReference type="InterPro" id="IPR006076">
    <property type="entry name" value="FAD-dep_OxRdtase"/>
</dbReference>
<name>A0ABP9LJW8_9RHOB</name>
<dbReference type="EMBL" id="BAABHW010000004">
    <property type="protein sequence ID" value="GAA5077728.1"/>
    <property type="molecule type" value="Genomic_DNA"/>
</dbReference>
<feature type="domain" description="FAD dependent oxidoreductase" evidence="5">
    <location>
        <begin position="6"/>
        <end position="368"/>
    </location>
</feature>
<dbReference type="PANTHER" id="PTHR10961:SF10">
    <property type="entry name" value="FAD DEPENDENT OXIDOREDUCTASE DOMAIN-CONTAINING PROTEIN"/>
    <property type="match status" value="1"/>
</dbReference>
<keyword evidence="7" id="KW-1185">Reference proteome</keyword>
<evidence type="ECO:0000259" key="5">
    <source>
        <dbReference type="Pfam" id="PF01266"/>
    </source>
</evidence>
<evidence type="ECO:0000313" key="6">
    <source>
        <dbReference type="EMBL" id="GAA5077728.1"/>
    </source>
</evidence>
<keyword evidence="3" id="KW-0274">FAD</keyword>
<reference evidence="7" key="1">
    <citation type="journal article" date="2019" name="Int. J. Syst. Evol. Microbiol.">
        <title>The Global Catalogue of Microorganisms (GCM) 10K type strain sequencing project: providing services to taxonomists for standard genome sequencing and annotation.</title>
        <authorList>
            <consortium name="The Broad Institute Genomics Platform"/>
            <consortium name="The Broad Institute Genome Sequencing Center for Infectious Disease"/>
            <person name="Wu L."/>
            <person name="Ma J."/>
        </authorList>
    </citation>
    <scope>NUCLEOTIDE SEQUENCE [LARGE SCALE GENOMIC DNA]</scope>
    <source>
        <strain evidence="7">JCM 18015</strain>
    </source>
</reference>
<comment type="cofactor">
    <cofactor evidence="1">
        <name>FAD</name>
        <dbReference type="ChEBI" id="CHEBI:57692"/>
    </cofactor>
</comment>
<dbReference type="Gene3D" id="3.50.50.60">
    <property type="entry name" value="FAD/NAD(P)-binding domain"/>
    <property type="match status" value="1"/>
</dbReference>
<proteinExistence type="predicted"/>
<dbReference type="SUPFAM" id="SSF54373">
    <property type="entry name" value="FAD-linked reductases, C-terminal domain"/>
    <property type="match status" value="1"/>
</dbReference>
<evidence type="ECO:0000256" key="3">
    <source>
        <dbReference type="ARBA" id="ARBA00022827"/>
    </source>
</evidence>
<sequence>MTGRPDFAVVGRGLMGTACARHLVEAGHTVALIGPDEPEGPSRFDGPFASHHDAGRITRGLAEKADWSRLALRSIDRYAMLEEALGESFYTPCGVMMAGPLDGPGAEFTHGFLGAAKRLALPHERIEGDALNDRFPYFRFPADTVAAWEAMGGWIDPRALRRAEEVCATRAGATVIRDTAVGLAGAALTLGSGDIVTAGHVVMATGGYARTSGLLPGCPAMGVYARTVVLAEVDSAEAARLSGMPSLIAMPEGGRMDEDLYLLPPIRYPDGKTYIKIGGEPFSASLETDAEMTAWFQSDGSAEAGEMLTRHLRALMPELRATSLHRATCVVSFTETGYPYIERLTDRLTILTGGNGAAAKSCDEIGRLGAITATGGDLSGEGYETDFKAVFV</sequence>
<organism evidence="6 7">
    <name type="scientific">[Roseibacterium] beibuensis</name>
    <dbReference type="NCBI Taxonomy" id="1193142"/>
    <lineage>
        <taxon>Bacteria</taxon>
        <taxon>Pseudomonadati</taxon>
        <taxon>Pseudomonadota</taxon>
        <taxon>Alphaproteobacteria</taxon>
        <taxon>Rhodobacterales</taxon>
        <taxon>Roseobacteraceae</taxon>
        <taxon>Roseicyclus</taxon>
    </lineage>
</organism>
<dbReference type="InterPro" id="IPR045170">
    <property type="entry name" value="MTOX"/>
</dbReference>
<evidence type="ECO:0000256" key="1">
    <source>
        <dbReference type="ARBA" id="ARBA00001974"/>
    </source>
</evidence>
<gene>
    <name evidence="6" type="ORF">GCM10023209_28260</name>
</gene>
<dbReference type="Gene3D" id="3.30.9.10">
    <property type="entry name" value="D-Amino Acid Oxidase, subunit A, domain 2"/>
    <property type="match status" value="1"/>
</dbReference>
<dbReference type="SUPFAM" id="SSF51905">
    <property type="entry name" value="FAD/NAD(P)-binding domain"/>
    <property type="match status" value="1"/>
</dbReference>
<evidence type="ECO:0000313" key="7">
    <source>
        <dbReference type="Proteomes" id="UP001499910"/>
    </source>
</evidence>
<evidence type="ECO:0000256" key="4">
    <source>
        <dbReference type="ARBA" id="ARBA00023002"/>
    </source>
</evidence>
<evidence type="ECO:0000256" key="2">
    <source>
        <dbReference type="ARBA" id="ARBA00022630"/>
    </source>
</evidence>
<comment type="caution">
    <text evidence="6">The sequence shown here is derived from an EMBL/GenBank/DDBJ whole genome shotgun (WGS) entry which is preliminary data.</text>
</comment>
<keyword evidence="4" id="KW-0560">Oxidoreductase</keyword>
<dbReference type="PANTHER" id="PTHR10961">
    <property type="entry name" value="PEROXISOMAL SARCOSINE OXIDASE"/>
    <property type="match status" value="1"/>
</dbReference>
<dbReference type="RefSeq" id="WP_259549553.1">
    <property type="nucleotide sequence ID" value="NZ_BAABHW010000004.1"/>
</dbReference>
<dbReference type="InterPro" id="IPR036188">
    <property type="entry name" value="FAD/NAD-bd_sf"/>
</dbReference>
<accession>A0ABP9LJW8</accession>
<keyword evidence="2" id="KW-0285">Flavoprotein</keyword>
<protein>
    <submittedName>
        <fullName evidence="6">FAD-binding oxidoreductase</fullName>
    </submittedName>
</protein>